<dbReference type="SUPFAM" id="SSF75005">
    <property type="entry name" value="Arabinanase/levansucrase/invertase"/>
    <property type="match status" value="1"/>
</dbReference>
<accession>A0ABX1IPM1</accession>
<evidence type="ECO:0000256" key="2">
    <source>
        <dbReference type="ARBA" id="ARBA00022801"/>
    </source>
</evidence>
<dbReference type="PANTHER" id="PTHR42812">
    <property type="entry name" value="BETA-XYLOSIDASE"/>
    <property type="match status" value="1"/>
</dbReference>
<dbReference type="CDD" id="cd18617">
    <property type="entry name" value="GH43_XynB-like"/>
    <property type="match status" value="1"/>
</dbReference>
<dbReference type="GO" id="GO:0016787">
    <property type="term" value="F:hydrolase activity"/>
    <property type="evidence" value="ECO:0007669"/>
    <property type="project" value="UniProtKB-KW"/>
</dbReference>
<dbReference type="Gene3D" id="2.115.10.20">
    <property type="entry name" value="Glycosyl hydrolase domain, family 43"/>
    <property type="match status" value="1"/>
</dbReference>
<evidence type="ECO:0000313" key="6">
    <source>
        <dbReference type="Proteomes" id="UP000744032"/>
    </source>
</evidence>
<evidence type="ECO:0000313" key="5">
    <source>
        <dbReference type="EMBL" id="NKQ27590.1"/>
    </source>
</evidence>
<feature type="compositionally biased region" description="Low complexity" evidence="4">
    <location>
        <begin position="594"/>
        <end position="608"/>
    </location>
</feature>
<dbReference type="Pfam" id="PF04616">
    <property type="entry name" value="Glyco_hydro_43"/>
    <property type="match status" value="1"/>
</dbReference>
<proteinExistence type="inferred from homology"/>
<dbReference type="InterPro" id="IPR051795">
    <property type="entry name" value="Glycosyl_Hydrlase_43"/>
</dbReference>
<feature type="region of interest" description="Disordered" evidence="4">
    <location>
        <begin position="325"/>
        <end position="386"/>
    </location>
</feature>
<evidence type="ECO:0000256" key="4">
    <source>
        <dbReference type="SAM" id="MobiDB-lite"/>
    </source>
</evidence>
<feature type="compositionally biased region" description="Basic and acidic residues" evidence="4">
    <location>
        <begin position="611"/>
        <end position="624"/>
    </location>
</feature>
<keyword evidence="3" id="KW-0326">Glycosidase</keyword>
<name>A0ABX1IPM1_STRGB</name>
<reference evidence="5 6" key="1">
    <citation type="submission" date="2020-04" db="EMBL/GenBank/DDBJ databases">
        <title>Genome sequence of Streptomyces galbus strain I339.</title>
        <authorList>
            <person name="Silva E.A.N."/>
            <person name="Merces M."/>
            <person name="Castelo Branco A.P.O.T."/>
            <person name="Vasconcelos P.C."/>
            <person name="Costa N.P."/>
            <person name="Marinho G.C.S."/>
            <person name="Oliveira C.J.B."/>
            <person name="Araujo D."/>
            <person name="Rodrigues Junior V.S."/>
            <person name="Almeida R."/>
            <person name="Silva Filho U.R."/>
            <person name="Andrade A.S.A."/>
            <person name="Cibulski S.P."/>
        </authorList>
    </citation>
    <scope>NUCLEOTIDE SEQUENCE [LARGE SCALE GENOMIC DNA]</scope>
    <source>
        <strain evidence="5 6">I339</strain>
    </source>
</reference>
<dbReference type="InterPro" id="IPR006710">
    <property type="entry name" value="Glyco_hydro_43"/>
</dbReference>
<comment type="caution">
    <text evidence="5">The sequence shown here is derived from an EMBL/GenBank/DDBJ whole genome shotgun (WGS) entry which is preliminary data.</text>
</comment>
<sequence>MRVSSRPETGATITNPVIPGFFPDPSVCRVGEDYYLACSSFEYFPGVPLLHSRDLVHWTQIGNVLDRPGQLRLPLDSPSSGGVYAPTLRHHDGRFWLVVTNVSGGGNLLVTATDPAGPWSDPVPLPGVPGIDPDLAWDDDGTCWCTVAGVGQVRLDPHTGRTLGPHRRIWSGSPGAKAPEAPHLYRIGDHWYLLIAEGGTERGHGVSVARARTPDGPFEPCPANPVLTHRGTDHPVQNTGHADLVQGPDGSWWMVLLGVRPGGGTPGWHVLGRETFLAPVDWVDGWPVVGEVAPAAPAPPWPLRPCPSGSSRTCTYLPGVPLSSAGSRGGDAPWLGRGGAVVPGPRGRTAGGGQPREAAPPAPGGSTRPHVTFARPEGVGDAGRGDGTRGRVVAAAVSMVLGLGLVVGAATGSWLAGDASGAGGRSAYTAAAGLWHSVPVDRLFPPTVTGRGAGPGGADRTWTRIAVAPDGGCADAFDPLLRQVLAPVGCSRLLRATYTDATQSYVTTGGLLFTTADPAAMRALDTRFEKEGLGRRTDLLPRPYAAAGTAAAGSGDRRRASWTVSVLTDAPVVVYAVSGWADGRTVAVPQPAAEAAATGATTAPAQAGHGNEAKGLADRVERGLRTTAASPSERPS</sequence>
<evidence type="ECO:0000256" key="1">
    <source>
        <dbReference type="ARBA" id="ARBA00009865"/>
    </source>
</evidence>
<evidence type="ECO:0000256" key="3">
    <source>
        <dbReference type="ARBA" id="ARBA00023295"/>
    </source>
</evidence>
<keyword evidence="2 5" id="KW-0378">Hydrolase</keyword>
<comment type="similarity">
    <text evidence="1">Belongs to the glycosyl hydrolase 43 family.</text>
</comment>
<gene>
    <name evidence="5" type="ORF">HF200_25045</name>
</gene>
<dbReference type="InterPro" id="IPR023296">
    <property type="entry name" value="Glyco_hydro_beta-prop_sf"/>
</dbReference>
<dbReference type="PANTHER" id="PTHR42812:SF12">
    <property type="entry name" value="BETA-XYLOSIDASE-RELATED"/>
    <property type="match status" value="1"/>
</dbReference>
<dbReference type="Proteomes" id="UP000744032">
    <property type="component" value="Unassembled WGS sequence"/>
</dbReference>
<dbReference type="EMBL" id="JAAXMD010000295">
    <property type="protein sequence ID" value="NKQ27590.1"/>
    <property type="molecule type" value="Genomic_DNA"/>
</dbReference>
<organism evidence="5 6">
    <name type="scientific">Streptomyces galbus</name>
    <dbReference type="NCBI Taxonomy" id="33898"/>
    <lineage>
        <taxon>Bacteria</taxon>
        <taxon>Bacillati</taxon>
        <taxon>Actinomycetota</taxon>
        <taxon>Actinomycetes</taxon>
        <taxon>Kitasatosporales</taxon>
        <taxon>Streptomycetaceae</taxon>
        <taxon>Streptomyces</taxon>
    </lineage>
</organism>
<protein>
    <submittedName>
        <fullName evidence="5">Glycoside hydrolase family 43 protein</fullName>
    </submittedName>
</protein>
<keyword evidence="6" id="KW-1185">Reference proteome</keyword>
<feature type="region of interest" description="Disordered" evidence="4">
    <location>
        <begin position="594"/>
        <end position="636"/>
    </location>
</feature>